<accession>A0A0V1HBS5</accession>
<proteinExistence type="predicted"/>
<dbReference type="Proteomes" id="UP000055024">
    <property type="component" value="Unassembled WGS sequence"/>
</dbReference>
<comment type="caution">
    <text evidence="1">The sequence shown here is derived from an EMBL/GenBank/DDBJ whole genome shotgun (WGS) entry which is preliminary data.</text>
</comment>
<evidence type="ECO:0000313" key="1">
    <source>
        <dbReference type="EMBL" id="KRZ07804.1"/>
    </source>
</evidence>
<name>A0A0V1HBS5_9BILA</name>
<evidence type="ECO:0000313" key="2">
    <source>
        <dbReference type="Proteomes" id="UP000055024"/>
    </source>
</evidence>
<dbReference type="AlphaFoldDB" id="A0A0V1HBS5"/>
<organism evidence="1 2">
    <name type="scientific">Trichinella zimbabwensis</name>
    <dbReference type="NCBI Taxonomy" id="268475"/>
    <lineage>
        <taxon>Eukaryota</taxon>
        <taxon>Metazoa</taxon>
        <taxon>Ecdysozoa</taxon>
        <taxon>Nematoda</taxon>
        <taxon>Enoplea</taxon>
        <taxon>Dorylaimia</taxon>
        <taxon>Trichinellida</taxon>
        <taxon>Trichinellidae</taxon>
        <taxon>Trichinella</taxon>
    </lineage>
</organism>
<protein>
    <submittedName>
        <fullName evidence="1">Uncharacterized protein</fullName>
    </submittedName>
</protein>
<keyword evidence="2" id="KW-1185">Reference proteome</keyword>
<gene>
    <name evidence="1" type="ORF">T11_235</name>
</gene>
<dbReference type="EMBL" id="JYDP01000096">
    <property type="protein sequence ID" value="KRZ07804.1"/>
    <property type="molecule type" value="Genomic_DNA"/>
</dbReference>
<reference evidence="1 2" key="1">
    <citation type="submission" date="2015-01" db="EMBL/GenBank/DDBJ databases">
        <title>Evolution of Trichinella species and genotypes.</title>
        <authorList>
            <person name="Korhonen P.K."/>
            <person name="Edoardo P."/>
            <person name="Giuseppe L.R."/>
            <person name="Gasser R.B."/>
        </authorList>
    </citation>
    <scope>NUCLEOTIDE SEQUENCE [LARGE SCALE GENOMIC DNA]</scope>
    <source>
        <strain evidence="1">ISS1029</strain>
    </source>
</reference>
<dbReference type="OrthoDB" id="10320879at2759"/>
<sequence>MSLLGMTMMMQYIKPVIKLRKDTIPNYKRCIKRQVAILTVKLLCLSCASGSSSSSSSSSSGDKSNCPKKTSNMKAELLQCICRPLVASEACRACLFRANKSRCWSRMGNNIICCILESHFSKMNFCYLSNSEEDFRKHNDKQAGRSDEIWRCVDELKACFLSRIAINAQAQNQHGRFLGIPTKMTSCR</sequence>